<evidence type="ECO:0000256" key="1">
    <source>
        <dbReference type="ARBA" id="ARBA00004127"/>
    </source>
</evidence>
<keyword evidence="2" id="KW-0812">Transmembrane</keyword>
<dbReference type="InterPro" id="IPR010652">
    <property type="entry name" value="DUF1232"/>
</dbReference>
<evidence type="ECO:0000256" key="4">
    <source>
        <dbReference type="ARBA" id="ARBA00023136"/>
    </source>
</evidence>
<evidence type="ECO:0000259" key="5">
    <source>
        <dbReference type="Pfam" id="PF06803"/>
    </source>
</evidence>
<dbReference type="PIRSF" id="PIRSF031804">
    <property type="entry name" value="UCP031804"/>
    <property type="match status" value="1"/>
</dbReference>
<gene>
    <name evidence="6" type="ORF">MNBD_IGNAVI01-2689</name>
</gene>
<sequence>MSNEYSSADFEEFDSKEKVDDATEIIEDKLWVKLEKVGNKISFAKDLMALYRYLLDSAVGWQRKTVVVAALIYFIVPIDAIPDLVPLFGYMDDLGVIMATLKFLGHELIPYYD</sequence>
<dbReference type="InterPro" id="IPR016983">
    <property type="entry name" value="UCP031804"/>
</dbReference>
<dbReference type="GO" id="GO:0012505">
    <property type="term" value="C:endomembrane system"/>
    <property type="evidence" value="ECO:0007669"/>
    <property type="project" value="UniProtKB-SubCell"/>
</dbReference>
<reference evidence="6" key="1">
    <citation type="submission" date="2018-06" db="EMBL/GenBank/DDBJ databases">
        <authorList>
            <person name="Zhirakovskaya E."/>
        </authorList>
    </citation>
    <scope>NUCLEOTIDE SEQUENCE</scope>
</reference>
<evidence type="ECO:0000256" key="3">
    <source>
        <dbReference type="ARBA" id="ARBA00022989"/>
    </source>
</evidence>
<dbReference type="EMBL" id="UOGD01000361">
    <property type="protein sequence ID" value="VAX26948.1"/>
    <property type="molecule type" value="Genomic_DNA"/>
</dbReference>
<evidence type="ECO:0000313" key="6">
    <source>
        <dbReference type="EMBL" id="VAX26948.1"/>
    </source>
</evidence>
<dbReference type="Pfam" id="PF06803">
    <property type="entry name" value="DUF1232"/>
    <property type="match status" value="1"/>
</dbReference>
<accession>A0A3B1CSI6</accession>
<evidence type="ECO:0000256" key="2">
    <source>
        <dbReference type="ARBA" id="ARBA00022692"/>
    </source>
</evidence>
<name>A0A3B1CSI6_9ZZZZ</name>
<organism evidence="6">
    <name type="scientific">hydrothermal vent metagenome</name>
    <dbReference type="NCBI Taxonomy" id="652676"/>
    <lineage>
        <taxon>unclassified sequences</taxon>
        <taxon>metagenomes</taxon>
        <taxon>ecological metagenomes</taxon>
    </lineage>
</organism>
<keyword evidence="4" id="KW-0472">Membrane</keyword>
<keyword evidence="3" id="KW-1133">Transmembrane helix</keyword>
<feature type="domain" description="DUF1232" evidence="5">
    <location>
        <begin position="64"/>
        <end position="98"/>
    </location>
</feature>
<comment type="subcellular location">
    <subcellularLocation>
        <location evidence="1">Endomembrane system</location>
        <topology evidence="1">Multi-pass membrane protein</topology>
    </subcellularLocation>
</comment>
<proteinExistence type="predicted"/>
<dbReference type="AlphaFoldDB" id="A0A3B1CSI6"/>
<protein>
    <recommendedName>
        <fullName evidence="5">DUF1232 domain-containing protein</fullName>
    </recommendedName>
</protein>